<dbReference type="InterPro" id="IPR029526">
    <property type="entry name" value="PGBD"/>
</dbReference>
<dbReference type="HOGENOM" id="CLU_315221_0_0_1"/>
<feature type="region of interest" description="Disordered" evidence="2">
    <location>
        <begin position="414"/>
        <end position="482"/>
    </location>
</feature>
<reference evidence="5" key="1">
    <citation type="submission" date="2011-10" db="EMBL/GenBank/DDBJ databases">
        <title>The Genome Sequence of Fusarium oxysporum HDV247.</title>
        <authorList>
            <consortium name="The Broad Institute Genome Sequencing Platform"/>
            <person name="Ma L.-J."/>
            <person name="Gale L.R."/>
            <person name="Schwartz D.C."/>
            <person name="Zhou S."/>
            <person name="Corby-Kistler H."/>
            <person name="Young S.K."/>
            <person name="Zeng Q."/>
            <person name="Gargeya S."/>
            <person name="Fitzgerald M."/>
            <person name="Haas B."/>
            <person name="Abouelleil A."/>
            <person name="Alvarado L."/>
            <person name="Arachchi H.M."/>
            <person name="Berlin A."/>
            <person name="Brown A."/>
            <person name="Chapman S.B."/>
            <person name="Chen Z."/>
            <person name="Dunbar C."/>
            <person name="Freedman E."/>
            <person name="Gearin G."/>
            <person name="Goldberg J."/>
            <person name="Griggs A."/>
            <person name="Gujja S."/>
            <person name="Heiman D."/>
            <person name="Howarth C."/>
            <person name="Larson L."/>
            <person name="Lui A."/>
            <person name="MacDonald P.J.P."/>
            <person name="Montmayeur A."/>
            <person name="Murphy C."/>
            <person name="Neiman D."/>
            <person name="Pearson M."/>
            <person name="Priest M."/>
            <person name="Roberts A."/>
            <person name="Saif S."/>
            <person name="Shea T."/>
            <person name="Shenoy N."/>
            <person name="Sisk P."/>
            <person name="Stolte C."/>
            <person name="Sykes S."/>
            <person name="Wortman J."/>
            <person name="Nusbaum C."/>
            <person name="Birren B."/>
        </authorList>
    </citation>
    <scope>NUCLEOTIDE SEQUENCE [LARGE SCALE GENOMIC DNA]</scope>
    <source>
        <strain evidence="5">HDV247</strain>
    </source>
</reference>
<sequence>MIRNFAQDIAKIEVGKNWPYSFVQRHRNEIDCTWFDGFDIARRRADNASRYRAYFDLIREKIDKYDILPQNTYNMDEKGFLLGVINRTKRVFDVNAKRQGKLLGASQDGSRSWITFLGCICQDMTSLPPFLIYQGKPGQVQDTWLTDFDPEHQSAFFSTSETGWTTHELGKEWLIGVFDRFTKAKARNGRDYRLLITDGHSSHINMDFLDWCDAHRIIVAVFPPHSTHRLQPLDVSLFGPLSTAYTSRLVQWTSKTQGLTGLSKREFWVLFWGALEASFTPENIASGWRRTGLKPFDPDVVLSQVSKNTGDDSDQSSVSSDIGARKLKRTLGSLQAEVELLRHENQGLRETIIREKQRRQRGKALKDYIFDRVDPNSAQVFSPQKIAQARQKKVEMEAQKEEEVLKKRTEKALRQKRVEEQKQQVLERKRQREEKKEIKRREKETKQLEREANRQLRIEMKKQNQRSIQPKHQVQQNGSDGLEEDGGIQDEIIVVLPTVTQPPKVSAQLYIPGNNVTVDECMVPFTGRSKDTTLVKNKPTPIGFKVWVIAQNGLFIRWLWHIKASPYTAVIIKLPKKKPAAKPQQGKKRKGRPKETIALSNTAGVVIHLVNMLPKQTYHVFMDNLFSSPNLFRALREAGHRAIGTARPNCGITKELKLAKGKDKAGASGFKYNEVAQIAWKDNSLVLFLSTVYSGADDQRIPKRRRKPANKGAQSKPIQETFGDAAIKVIPIPAVSASYNDEMNHVDRGDQIRSYTSYEHRFRRGPWQALLWSFLLDVTLANSFILQLKTLQPQWPPYKTLESWKRCISDTLFVKFGQESGARKRSRSGKEEDLNDTQSRQNHLQRDINHVNRGIFSDCLACKGFRQGQPRPFKKRKVENSLLQPITGNARSRHRGGSGRQTLYGCKVCEVAICNNQNCWDFYHHTN</sequence>
<dbReference type="PANTHER" id="PTHR46599:SF3">
    <property type="entry name" value="PIGGYBAC TRANSPOSABLE ELEMENT-DERIVED PROTEIN 4"/>
    <property type="match status" value="1"/>
</dbReference>
<reference evidence="5" key="2">
    <citation type="submission" date="2012-05" db="EMBL/GenBank/DDBJ databases">
        <title>Annotation of the Genome Sequence of Fusarium oxysporum HDV247.</title>
        <authorList>
            <consortium name="The Broad Institute Genomics Platform"/>
            <person name="Ma L.-J."/>
            <person name="Corby-Kistler H."/>
            <person name="Broz K."/>
            <person name="Gale L.R."/>
            <person name="Jonkers W."/>
            <person name="O'Donnell K."/>
            <person name="Ploetz R."/>
            <person name="Steinberg C."/>
            <person name="Schwartz D.C."/>
            <person name="VanEtten H."/>
            <person name="Zhou S."/>
            <person name="Young S.K."/>
            <person name="Zeng Q."/>
            <person name="Gargeya S."/>
            <person name="Fitzgerald M."/>
            <person name="Abouelleil A."/>
            <person name="Alvarado L."/>
            <person name="Chapman S.B."/>
            <person name="Gainer-Dewar J."/>
            <person name="Goldberg J."/>
            <person name="Griggs A."/>
            <person name="Gujja S."/>
            <person name="Hansen M."/>
            <person name="Howarth C."/>
            <person name="Imamovic A."/>
            <person name="Ireland A."/>
            <person name="Larimer J."/>
            <person name="McCowan C."/>
            <person name="Murphy C."/>
            <person name="Pearson M."/>
            <person name="Poon T.W."/>
            <person name="Priest M."/>
            <person name="Roberts A."/>
            <person name="Saif S."/>
            <person name="Shea T."/>
            <person name="Sykes S."/>
            <person name="Wortman J."/>
            <person name="Nusbaum C."/>
            <person name="Birren B."/>
        </authorList>
    </citation>
    <scope>NUCLEOTIDE SEQUENCE</scope>
    <source>
        <strain evidence="5">HDV247</strain>
    </source>
</reference>
<evidence type="ECO:0000256" key="2">
    <source>
        <dbReference type="SAM" id="MobiDB-lite"/>
    </source>
</evidence>
<organism evidence="5">
    <name type="scientific">Fusarium oxysporum f. sp. pisi HDV247</name>
    <dbReference type="NCBI Taxonomy" id="1080344"/>
    <lineage>
        <taxon>Eukaryota</taxon>
        <taxon>Fungi</taxon>
        <taxon>Dikarya</taxon>
        <taxon>Ascomycota</taxon>
        <taxon>Pezizomycotina</taxon>
        <taxon>Sordariomycetes</taxon>
        <taxon>Hypocreomycetidae</taxon>
        <taxon>Hypocreales</taxon>
        <taxon>Nectriaceae</taxon>
        <taxon>Fusarium</taxon>
        <taxon>Fusarium oxysporum species complex</taxon>
    </lineage>
</organism>
<feature type="domain" description="DDE-1" evidence="3">
    <location>
        <begin position="111"/>
        <end position="258"/>
    </location>
</feature>
<evidence type="ECO:0000313" key="5">
    <source>
        <dbReference type="EMBL" id="EXA29695.1"/>
    </source>
</evidence>
<protein>
    <recommendedName>
        <fullName evidence="6">DDE-1 domain-containing protein</fullName>
    </recommendedName>
</protein>
<evidence type="ECO:0000256" key="1">
    <source>
        <dbReference type="SAM" id="Coils"/>
    </source>
</evidence>
<feature type="domain" description="PiggyBac transposable element-derived protein" evidence="4">
    <location>
        <begin position="506"/>
        <end position="784"/>
    </location>
</feature>
<dbReference type="InterPro" id="IPR004875">
    <property type="entry name" value="DDE_SF_endonuclease_dom"/>
</dbReference>
<dbReference type="PANTHER" id="PTHR46599">
    <property type="entry name" value="PIGGYBAC TRANSPOSABLE ELEMENT-DERIVED PROTEIN 4"/>
    <property type="match status" value="1"/>
</dbReference>
<accession>W9NPC9</accession>
<evidence type="ECO:0008006" key="6">
    <source>
        <dbReference type="Google" id="ProtNLM"/>
    </source>
</evidence>
<proteinExistence type="predicted"/>
<evidence type="ECO:0000259" key="4">
    <source>
        <dbReference type="Pfam" id="PF13843"/>
    </source>
</evidence>
<evidence type="ECO:0000259" key="3">
    <source>
        <dbReference type="Pfam" id="PF03184"/>
    </source>
</evidence>
<keyword evidence="1" id="KW-0175">Coiled coil</keyword>
<dbReference type="OrthoDB" id="5097686at2759"/>
<gene>
    <name evidence="5" type="ORF">FOVG_18838</name>
</gene>
<feature type="compositionally biased region" description="Basic and acidic residues" evidence="2">
    <location>
        <begin position="414"/>
        <end position="462"/>
    </location>
</feature>
<dbReference type="EMBL" id="JH651089">
    <property type="protein sequence ID" value="EXA29695.1"/>
    <property type="molecule type" value="Genomic_DNA"/>
</dbReference>
<dbReference type="GO" id="GO:0003676">
    <property type="term" value="F:nucleic acid binding"/>
    <property type="evidence" value="ECO:0007669"/>
    <property type="project" value="InterPro"/>
</dbReference>
<dbReference type="Proteomes" id="UP000030751">
    <property type="component" value="Unassembled WGS sequence"/>
</dbReference>
<name>W9NPC9_FUSOX</name>
<dbReference type="AlphaFoldDB" id="W9NPC9"/>
<feature type="coiled-coil region" evidence="1">
    <location>
        <begin position="324"/>
        <end position="358"/>
    </location>
</feature>
<feature type="compositionally biased region" description="Polar residues" evidence="2">
    <location>
        <begin position="465"/>
        <end position="479"/>
    </location>
</feature>
<dbReference type="Pfam" id="PF13843">
    <property type="entry name" value="DDE_Tnp_1_7"/>
    <property type="match status" value="1"/>
</dbReference>
<dbReference type="Pfam" id="PF03184">
    <property type="entry name" value="DDE_1"/>
    <property type="match status" value="1"/>
</dbReference>